<organism evidence="1 2">
    <name type="scientific">Pengzhenrongella sicca</name>
    <dbReference type="NCBI Taxonomy" id="2819238"/>
    <lineage>
        <taxon>Bacteria</taxon>
        <taxon>Bacillati</taxon>
        <taxon>Actinomycetota</taxon>
        <taxon>Actinomycetes</taxon>
        <taxon>Micrococcales</taxon>
        <taxon>Pengzhenrongella</taxon>
    </lineage>
</organism>
<dbReference type="AlphaFoldDB" id="A0A8A4ZIL0"/>
<protein>
    <submittedName>
        <fullName evidence="1">Uncharacterized protein</fullName>
    </submittedName>
</protein>
<accession>A0A8A4ZIL0</accession>
<keyword evidence="2" id="KW-1185">Reference proteome</keyword>
<evidence type="ECO:0000313" key="1">
    <source>
        <dbReference type="EMBL" id="QTE31105.1"/>
    </source>
</evidence>
<dbReference type="EMBL" id="CP071868">
    <property type="protein sequence ID" value="QTE31105.1"/>
    <property type="molecule type" value="Genomic_DNA"/>
</dbReference>
<name>A0A8A4ZIL0_9MICO</name>
<evidence type="ECO:0000313" key="2">
    <source>
        <dbReference type="Proteomes" id="UP000663937"/>
    </source>
</evidence>
<dbReference type="KEGG" id="psic:J4E96_09375"/>
<dbReference type="Proteomes" id="UP000663937">
    <property type="component" value="Chromosome"/>
</dbReference>
<reference evidence="1" key="1">
    <citation type="submission" date="2021-03" db="EMBL/GenBank/DDBJ databases">
        <title>Pengzhenrongella sicca gen. nov., sp. nov., a new member of suborder Micrococcineae isolated from High-Arctic tundra soil.</title>
        <authorList>
            <person name="Peng F."/>
        </authorList>
    </citation>
    <scope>NUCLEOTIDE SEQUENCE</scope>
    <source>
        <strain evidence="1">LRZ-2</strain>
    </source>
</reference>
<sequence length="86" mass="9890">MTQDGIHHVVDRGMPITRHDLPLDRLEVVAVRQGTRADHKQMPADWLVMECLDDDEKVWIACHEGEMRFVEQAFGRSSRPPQSTLP</sequence>
<proteinExistence type="predicted"/>
<dbReference type="RefSeq" id="WP_227425483.1">
    <property type="nucleotide sequence ID" value="NZ_CP071868.1"/>
</dbReference>
<gene>
    <name evidence="1" type="ORF">J4E96_09375</name>
</gene>